<dbReference type="RefSeq" id="WP_341876220.1">
    <property type="nucleotide sequence ID" value="NZ_CP121687.1"/>
</dbReference>
<dbReference type="EMBL" id="CP121687">
    <property type="protein sequence ID" value="WZL69212.1"/>
    <property type="molecule type" value="Genomic_DNA"/>
</dbReference>
<evidence type="ECO:0000256" key="2">
    <source>
        <dbReference type="ARBA" id="ARBA00029447"/>
    </source>
</evidence>
<dbReference type="PANTHER" id="PTHR32089">
    <property type="entry name" value="METHYL-ACCEPTING CHEMOTAXIS PROTEIN MCPB"/>
    <property type="match status" value="1"/>
</dbReference>
<dbReference type="SUPFAM" id="SSF58104">
    <property type="entry name" value="Methyl-accepting chemotaxis protein (MCP) signaling domain"/>
    <property type="match status" value="1"/>
</dbReference>
<keyword evidence="5" id="KW-0472">Membrane</keyword>
<feature type="domain" description="Methyl-accepting transducer" evidence="6">
    <location>
        <begin position="282"/>
        <end position="518"/>
    </location>
</feature>
<feature type="transmembrane region" description="Helical" evidence="5">
    <location>
        <begin position="183"/>
        <end position="208"/>
    </location>
</feature>
<evidence type="ECO:0000256" key="5">
    <source>
        <dbReference type="SAM" id="Phobius"/>
    </source>
</evidence>
<gene>
    <name evidence="8" type="ORF">QBE51_10440</name>
</gene>
<dbReference type="Proteomes" id="UP001486565">
    <property type="component" value="Chromosome"/>
</dbReference>
<dbReference type="InterPro" id="IPR004089">
    <property type="entry name" value="MCPsignal_dom"/>
</dbReference>
<evidence type="ECO:0000259" key="7">
    <source>
        <dbReference type="PROSITE" id="PS50885"/>
    </source>
</evidence>
<dbReference type="CDD" id="cd06225">
    <property type="entry name" value="HAMP"/>
    <property type="match status" value="1"/>
</dbReference>
<evidence type="ECO:0000256" key="1">
    <source>
        <dbReference type="ARBA" id="ARBA00023224"/>
    </source>
</evidence>
<evidence type="ECO:0000256" key="3">
    <source>
        <dbReference type="PROSITE-ProRule" id="PRU00284"/>
    </source>
</evidence>
<dbReference type="Gene3D" id="1.10.287.950">
    <property type="entry name" value="Methyl-accepting chemotaxis protein"/>
    <property type="match status" value="1"/>
</dbReference>
<dbReference type="PROSITE" id="PS50885">
    <property type="entry name" value="HAMP"/>
    <property type="match status" value="1"/>
</dbReference>
<evidence type="ECO:0000313" key="9">
    <source>
        <dbReference type="Proteomes" id="UP001486565"/>
    </source>
</evidence>
<comment type="similarity">
    <text evidence="2">Belongs to the methyl-accepting chemotaxis (MCP) protein family.</text>
</comment>
<evidence type="ECO:0000313" key="8">
    <source>
        <dbReference type="EMBL" id="WZL69212.1"/>
    </source>
</evidence>
<dbReference type="SMART" id="SM00283">
    <property type="entry name" value="MA"/>
    <property type="match status" value="1"/>
</dbReference>
<feature type="coiled-coil region" evidence="4">
    <location>
        <begin position="430"/>
        <end position="464"/>
    </location>
</feature>
<dbReference type="PANTHER" id="PTHR32089:SF112">
    <property type="entry name" value="LYSOZYME-LIKE PROTEIN-RELATED"/>
    <property type="match status" value="1"/>
</dbReference>
<evidence type="ECO:0000256" key="4">
    <source>
        <dbReference type="SAM" id="Coils"/>
    </source>
</evidence>
<dbReference type="Pfam" id="PF00672">
    <property type="entry name" value="HAMP"/>
    <property type="match status" value="1"/>
</dbReference>
<keyword evidence="9" id="KW-1185">Reference proteome</keyword>
<proteinExistence type="inferred from homology"/>
<reference evidence="8 9" key="1">
    <citation type="submission" date="2023-03" db="EMBL/GenBank/DDBJ databases">
        <title>Novel Species.</title>
        <authorList>
            <person name="Ma S."/>
        </authorList>
    </citation>
    <scope>NUCLEOTIDE SEQUENCE [LARGE SCALE GENOMIC DNA]</scope>
    <source>
        <strain evidence="8 9">LIND6LT2</strain>
    </source>
</reference>
<keyword evidence="4" id="KW-0175">Coiled coil</keyword>
<dbReference type="InterPro" id="IPR003660">
    <property type="entry name" value="HAMP_dom"/>
</dbReference>
<protein>
    <submittedName>
        <fullName evidence="8">Methyl-accepting chemotaxis protein</fullName>
    </submittedName>
</protein>
<dbReference type="PROSITE" id="PS50111">
    <property type="entry name" value="CHEMOTAXIS_TRANSDUC_2"/>
    <property type="match status" value="1"/>
</dbReference>
<evidence type="ECO:0000259" key="6">
    <source>
        <dbReference type="PROSITE" id="PS50111"/>
    </source>
</evidence>
<feature type="domain" description="HAMP" evidence="7">
    <location>
        <begin position="210"/>
        <end position="263"/>
    </location>
</feature>
<dbReference type="SMART" id="SM00304">
    <property type="entry name" value="HAMP"/>
    <property type="match status" value="1"/>
</dbReference>
<keyword evidence="1 3" id="KW-0807">Transducer</keyword>
<name>A0ABZ2Y5E7_9FIRM</name>
<dbReference type="Pfam" id="PF00015">
    <property type="entry name" value="MCPsignal"/>
    <property type="match status" value="1"/>
</dbReference>
<feature type="transmembrane region" description="Helical" evidence="5">
    <location>
        <begin position="17"/>
        <end position="37"/>
    </location>
</feature>
<sequence length="568" mass="63777">MSRIDTKEYRFGIREKLYISFFLIIILLSSINIVIVFNSSGYIRKYDSILNNIMSANAINGILKEELDAQMNEIVVGKSTFEEGKQNEILEEVKSQLNVLAHNVQTEEIKSQVEIITRTFNTLTNQINKIGEQIAQNKTYEEKMAALEYMTEITSIIDDEIQKLVYLELIHGEQVRANIHNQFIGSIIFNSITLGVLILISLFGTWYISKSISNPIQQLHKNASHVASGNLTVQHVHVKSRDEVHLLAQSFDQMVNHLRHIISSVYRTSNKVSDSSIQLYESIQSSQQATEEVAAATQKIMEIIYNQNKELKTSVEEVDKMSSIFSGLLEESEGILRSANQSVEVAAEGNKYIEDFMNQLNYVSESIDQTAIDIEAFNTNISEMNAFIKTIKDIAAQTNLLALNASIEAAKAGEMGRGFSVVAQEVKKLAYESEMSAKEIEEKINKAQNKIQGINDRIKEGVSEIIKGNEKANKAKEFFNIIQSANEQVNKDINNISNHLHSVNQNVEHVKSLIDSVKALSNIITIEVETISGMGEEEAANMEQIVSATSLLKEFVNEMNDVVTYFSI</sequence>
<keyword evidence="5" id="KW-0812">Transmembrane</keyword>
<keyword evidence="5" id="KW-1133">Transmembrane helix</keyword>
<organism evidence="8 9">
    <name type="scientific">Defluviitalea saccharophila</name>
    <dbReference type="NCBI Taxonomy" id="879970"/>
    <lineage>
        <taxon>Bacteria</taxon>
        <taxon>Bacillati</taxon>
        <taxon>Bacillota</taxon>
        <taxon>Clostridia</taxon>
        <taxon>Lachnospirales</taxon>
        <taxon>Defluviitaleaceae</taxon>
        <taxon>Defluviitalea</taxon>
    </lineage>
</organism>
<accession>A0ABZ2Y5E7</accession>
<dbReference type="Gene3D" id="6.10.340.10">
    <property type="match status" value="1"/>
</dbReference>